<keyword evidence="4 6" id="KW-1133">Transmembrane helix</keyword>
<organism evidence="7 8">
    <name type="scientific">Candidatus Avidehalobacter gallistercoris</name>
    <dbReference type="NCBI Taxonomy" id="2840694"/>
    <lineage>
        <taxon>Bacteria</taxon>
        <taxon>Bacillati</taxon>
        <taxon>Bacillota</taxon>
        <taxon>Clostridia</taxon>
        <taxon>Eubacteriales</taxon>
        <taxon>Peptococcaceae</taxon>
        <taxon>Peptococcaceae incertae sedis</taxon>
        <taxon>Candidatus Avidehalobacter</taxon>
    </lineage>
</organism>
<keyword evidence="3 6" id="KW-0812">Transmembrane</keyword>
<name>A0A9D1HJD1_9FIRM</name>
<evidence type="ECO:0000256" key="1">
    <source>
        <dbReference type="ARBA" id="ARBA00004236"/>
    </source>
</evidence>
<evidence type="ECO:0000256" key="6">
    <source>
        <dbReference type="SAM" id="Phobius"/>
    </source>
</evidence>
<dbReference type="Proteomes" id="UP000824124">
    <property type="component" value="Unassembled WGS sequence"/>
</dbReference>
<dbReference type="AlphaFoldDB" id="A0A9D1HJD1"/>
<dbReference type="Pfam" id="PF04277">
    <property type="entry name" value="OAD_gamma"/>
    <property type="match status" value="1"/>
</dbReference>
<evidence type="ECO:0000256" key="2">
    <source>
        <dbReference type="ARBA" id="ARBA00022475"/>
    </source>
</evidence>
<reference evidence="7" key="2">
    <citation type="journal article" date="2021" name="PeerJ">
        <title>Extensive microbial diversity within the chicken gut microbiome revealed by metagenomics and culture.</title>
        <authorList>
            <person name="Gilroy R."/>
            <person name="Ravi A."/>
            <person name="Getino M."/>
            <person name="Pursley I."/>
            <person name="Horton D.L."/>
            <person name="Alikhan N.F."/>
            <person name="Baker D."/>
            <person name="Gharbi K."/>
            <person name="Hall N."/>
            <person name="Watson M."/>
            <person name="Adriaenssens E.M."/>
            <person name="Foster-Nyarko E."/>
            <person name="Jarju S."/>
            <person name="Secka A."/>
            <person name="Antonio M."/>
            <person name="Oren A."/>
            <person name="Chaudhuri R.R."/>
            <person name="La Ragione R."/>
            <person name="Hildebrand F."/>
            <person name="Pallen M.J."/>
        </authorList>
    </citation>
    <scope>NUCLEOTIDE SEQUENCE</scope>
    <source>
        <strain evidence="7">2830</strain>
    </source>
</reference>
<comment type="caution">
    <text evidence="7">The sequence shown here is derived from an EMBL/GenBank/DDBJ whole genome shotgun (WGS) entry which is preliminary data.</text>
</comment>
<sequence>MEAVYAYGNFEMGLLATIFGMGGVFVILALLTFTTWLLNRVVDSIVKDPTPTAAAKAAAPAAAPATAAAPKANNNAKIAAIMAAVSMAMGSEQLKFTAIQRNSGSVLPWAASGNADIMADRASYTKGGQR</sequence>
<proteinExistence type="predicted"/>
<dbReference type="NCBIfam" id="TIGR01195">
    <property type="entry name" value="oadG_fam"/>
    <property type="match status" value="1"/>
</dbReference>
<evidence type="ECO:0000256" key="5">
    <source>
        <dbReference type="ARBA" id="ARBA00023136"/>
    </source>
</evidence>
<protein>
    <submittedName>
        <fullName evidence="7">OadG family protein</fullName>
    </submittedName>
</protein>
<reference evidence="7" key="1">
    <citation type="submission" date="2020-10" db="EMBL/GenBank/DDBJ databases">
        <authorList>
            <person name="Gilroy R."/>
        </authorList>
    </citation>
    <scope>NUCLEOTIDE SEQUENCE</scope>
    <source>
        <strain evidence="7">2830</strain>
    </source>
</reference>
<dbReference type="EMBL" id="DVMH01000021">
    <property type="protein sequence ID" value="HIU10344.1"/>
    <property type="molecule type" value="Genomic_DNA"/>
</dbReference>
<comment type="subcellular location">
    <subcellularLocation>
        <location evidence="1">Cell membrane</location>
    </subcellularLocation>
</comment>
<dbReference type="GO" id="GO:0005886">
    <property type="term" value="C:plasma membrane"/>
    <property type="evidence" value="ECO:0007669"/>
    <property type="project" value="UniProtKB-SubCell"/>
</dbReference>
<dbReference type="GO" id="GO:0015081">
    <property type="term" value="F:sodium ion transmembrane transporter activity"/>
    <property type="evidence" value="ECO:0007669"/>
    <property type="project" value="InterPro"/>
</dbReference>
<feature type="transmembrane region" description="Helical" evidence="6">
    <location>
        <begin position="12"/>
        <end position="38"/>
    </location>
</feature>
<evidence type="ECO:0000313" key="7">
    <source>
        <dbReference type="EMBL" id="HIU10344.1"/>
    </source>
</evidence>
<dbReference type="GO" id="GO:0036376">
    <property type="term" value="P:sodium ion export across plasma membrane"/>
    <property type="evidence" value="ECO:0007669"/>
    <property type="project" value="InterPro"/>
</dbReference>
<evidence type="ECO:0000313" key="8">
    <source>
        <dbReference type="Proteomes" id="UP000824124"/>
    </source>
</evidence>
<evidence type="ECO:0000256" key="3">
    <source>
        <dbReference type="ARBA" id="ARBA00022692"/>
    </source>
</evidence>
<keyword evidence="2" id="KW-1003">Cell membrane</keyword>
<accession>A0A9D1HJD1</accession>
<evidence type="ECO:0000256" key="4">
    <source>
        <dbReference type="ARBA" id="ARBA00022989"/>
    </source>
</evidence>
<keyword evidence="5 6" id="KW-0472">Membrane</keyword>
<dbReference type="InterPro" id="IPR005899">
    <property type="entry name" value="Na_pump_deCOase"/>
</dbReference>
<gene>
    <name evidence="7" type="ORF">IAB00_03740</name>
</gene>